<feature type="compositionally biased region" description="Low complexity" evidence="6">
    <location>
        <begin position="209"/>
        <end position="221"/>
    </location>
</feature>
<feature type="domain" description="Hexokinase C-terminal" evidence="8">
    <location>
        <begin position="258"/>
        <end position="521"/>
    </location>
</feature>
<dbReference type="PANTHER" id="PTHR19443">
    <property type="entry name" value="HEXOKINASE"/>
    <property type="match status" value="1"/>
</dbReference>
<dbReference type="GO" id="GO:0001678">
    <property type="term" value="P:intracellular glucose homeostasis"/>
    <property type="evidence" value="ECO:0007669"/>
    <property type="project" value="InterPro"/>
</dbReference>
<protein>
    <recommendedName>
        <fullName evidence="11">Phosphotransferase</fullName>
    </recommendedName>
</protein>
<dbReference type="GO" id="GO:0006006">
    <property type="term" value="P:glucose metabolic process"/>
    <property type="evidence" value="ECO:0007669"/>
    <property type="project" value="TreeGrafter"/>
</dbReference>
<dbReference type="GO" id="GO:0008865">
    <property type="term" value="F:fructokinase activity"/>
    <property type="evidence" value="ECO:0007669"/>
    <property type="project" value="TreeGrafter"/>
</dbReference>
<dbReference type="Gene3D" id="3.40.367.20">
    <property type="match status" value="1"/>
</dbReference>
<dbReference type="CDD" id="cd24000">
    <property type="entry name" value="ASKHA_NBD_HK"/>
    <property type="match status" value="1"/>
</dbReference>
<comment type="caution">
    <text evidence="9">The sequence shown here is derived from an EMBL/GenBank/DDBJ whole genome shotgun (WGS) entry which is preliminary data.</text>
</comment>
<proteinExistence type="inferred from homology"/>
<gene>
    <name evidence="9" type="ORF">N0V87_008085</name>
</gene>
<dbReference type="Gene3D" id="3.30.420.40">
    <property type="match status" value="1"/>
</dbReference>
<evidence type="ECO:0000256" key="3">
    <source>
        <dbReference type="ARBA" id="ARBA00022741"/>
    </source>
</evidence>
<evidence type="ECO:0000256" key="5">
    <source>
        <dbReference type="ARBA" id="ARBA00022840"/>
    </source>
</evidence>
<feature type="region of interest" description="Disordered" evidence="6">
    <location>
        <begin position="196"/>
        <end position="222"/>
    </location>
</feature>
<dbReference type="PROSITE" id="PS51748">
    <property type="entry name" value="HEXOKINASE_2"/>
    <property type="match status" value="1"/>
</dbReference>
<evidence type="ECO:0000256" key="1">
    <source>
        <dbReference type="ARBA" id="ARBA00009225"/>
    </source>
</evidence>
<dbReference type="Pfam" id="PF03727">
    <property type="entry name" value="Hexokinase_2"/>
    <property type="match status" value="1"/>
</dbReference>
<name>A0A9W9BWF3_9PLEO</name>
<dbReference type="GO" id="GO:0005829">
    <property type="term" value="C:cytosol"/>
    <property type="evidence" value="ECO:0007669"/>
    <property type="project" value="TreeGrafter"/>
</dbReference>
<keyword evidence="5" id="KW-0067">ATP-binding</keyword>
<dbReference type="InterPro" id="IPR022673">
    <property type="entry name" value="Hexokinase_C"/>
</dbReference>
<evidence type="ECO:0008006" key="11">
    <source>
        <dbReference type="Google" id="ProtNLM"/>
    </source>
</evidence>
<evidence type="ECO:0000256" key="4">
    <source>
        <dbReference type="ARBA" id="ARBA00022777"/>
    </source>
</evidence>
<dbReference type="PANTHER" id="PTHR19443:SF29">
    <property type="entry name" value="PHOSPHOTRANSFERASE"/>
    <property type="match status" value="1"/>
</dbReference>
<evidence type="ECO:0000259" key="8">
    <source>
        <dbReference type="Pfam" id="PF03727"/>
    </source>
</evidence>
<dbReference type="GO" id="GO:0005536">
    <property type="term" value="F:D-glucose binding"/>
    <property type="evidence" value="ECO:0007669"/>
    <property type="project" value="InterPro"/>
</dbReference>
<dbReference type="SUPFAM" id="SSF53067">
    <property type="entry name" value="Actin-like ATPase domain"/>
    <property type="match status" value="2"/>
</dbReference>
<keyword evidence="2" id="KW-0808">Transferase</keyword>
<dbReference type="Proteomes" id="UP001140562">
    <property type="component" value="Unassembled WGS sequence"/>
</dbReference>
<feature type="compositionally biased region" description="Polar residues" evidence="6">
    <location>
        <begin position="199"/>
        <end position="208"/>
    </location>
</feature>
<dbReference type="InterPro" id="IPR001312">
    <property type="entry name" value="Hexokinase"/>
</dbReference>
<dbReference type="GO" id="GO:0005524">
    <property type="term" value="F:ATP binding"/>
    <property type="evidence" value="ECO:0007669"/>
    <property type="project" value="UniProtKB-KW"/>
</dbReference>
<dbReference type="PRINTS" id="PR00475">
    <property type="entry name" value="HEXOKINASE"/>
</dbReference>
<dbReference type="GO" id="GO:0006013">
    <property type="term" value="P:mannose metabolic process"/>
    <property type="evidence" value="ECO:0007669"/>
    <property type="project" value="TreeGrafter"/>
</dbReference>
<keyword evidence="10" id="KW-1185">Reference proteome</keyword>
<dbReference type="GO" id="GO:0019158">
    <property type="term" value="F:mannokinase activity"/>
    <property type="evidence" value="ECO:0007669"/>
    <property type="project" value="TreeGrafter"/>
</dbReference>
<reference evidence="9" key="1">
    <citation type="submission" date="2022-10" db="EMBL/GenBank/DDBJ databases">
        <title>Tapping the CABI collections for fungal endophytes: first genome assemblies for Collariella, Neodidymelliopsis, Ascochyta clinopodiicola, Didymella pomorum, Didymosphaeria variabile, Neocosmospora piperis and Neocucurbitaria cava.</title>
        <authorList>
            <person name="Hill R."/>
        </authorList>
    </citation>
    <scope>NUCLEOTIDE SEQUENCE</scope>
    <source>
        <strain evidence="9">IMI 360193</strain>
    </source>
</reference>
<dbReference type="OrthoDB" id="419537at2759"/>
<evidence type="ECO:0000256" key="6">
    <source>
        <dbReference type="SAM" id="MobiDB-lite"/>
    </source>
</evidence>
<dbReference type="Pfam" id="PF00349">
    <property type="entry name" value="Hexokinase_1"/>
    <property type="match status" value="1"/>
</dbReference>
<evidence type="ECO:0000259" key="7">
    <source>
        <dbReference type="Pfam" id="PF00349"/>
    </source>
</evidence>
<organism evidence="9 10">
    <name type="scientific">Didymella glomerata</name>
    <dbReference type="NCBI Taxonomy" id="749621"/>
    <lineage>
        <taxon>Eukaryota</taxon>
        <taxon>Fungi</taxon>
        <taxon>Dikarya</taxon>
        <taxon>Ascomycota</taxon>
        <taxon>Pezizomycotina</taxon>
        <taxon>Dothideomycetes</taxon>
        <taxon>Pleosporomycetidae</taxon>
        <taxon>Pleosporales</taxon>
        <taxon>Pleosporineae</taxon>
        <taxon>Didymellaceae</taxon>
        <taxon>Didymella</taxon>
    </lineage>
</organism>
<dbReference type="InterPro" id="IPR022672">
    <property type="entry name" value="Hexokinase_N"/>
</dbReference>
<evidence type="ECO:0000313" key="9">
    <source>
        <dbReference type="EMBL" id="KAJ4332800.1"/>
    </source>
</evidence>
<dbReference type="GO" id="GO:0006096">
    <property type="term" value="P:glycolytic process"/>
    <property type="evidence" value="ECO:0007669"/>
    <property type="project" value="TreeGrafter"/>
</dbReference>
<keyword evidence="4" id="KW-0418">Kinase</keyword>
<dbReference type="InterPro" id="IPR043129">
    <property type="entry name" value="ATPase_NBD"/>
</dbReference>
<dbReference type="EMBL" id="JAPEUV010000108">
    <property type="protein sequence ID" value="KAJ4332800.1"/>
    <property type="molecule type" value="Genomic_DNA"/>
</dbReference>
<dbReference type="AlphaFoldDB" id="A0A9W9BWF3"/>
<evidence type="ECO:0000313" key="10">
    <source>
        <dbReference type="Proteomes" id="UP001140562"/>
    </source>
</evidence>
<sequence>MVALQEALDELSGWLTLDTLLDLARRSSETYKDLAKTSTEHFLVTPVTALPTGKEQGKFLAIDVGGSNLRVGFVELAGESATCNPGNQRFQNADRAIKRSLDKSWPIGDHLKMDQPEDLFRWIGDCMAEVVRGAVNSNLIAADQEILLGVTFSFPMAQTELSEATLLPMGKGFAITTNLNLGQMLLAGYGHHCAAPDTEAQQNNPGQPSSSSSSDSSPISSHAPLPRIRVAAITNDTVATFVSLAYAVKAAPHSRTAMGLIVGTGTNATVPMKPENLHREKEIQLQHHDSIDKVVINTEWTIRGTDRPLEDLGIKTKWDRILDQNSDAPGFQPFEYMTSGRYLGEIVRLAFVDVISSEDSTAELPAVLHTKNAIPTRFLSEVVARADEVTLLSQLTERCPSREADHVNFWNPSRVQLLRDLARAVQQRSSALIAAACIGLLDCVGDITLTKESINGLHNAAYEELVIAYTGGTISHYPHWLADCQAWIDNLVAASASAPMKMVKLKEALDGGIVGAGVLAGMGSKISYLIPLNPAIFHGPPATAMQVHYFRWYAHPHVNFDAPGGGVDLHLPNLSALAQQKETDGDFWRGERRAERRRRRKEREARDKVWDEFHKMVAQGGKVEAELQTNGNIVPGSVVMSEKREEVDKYLQLISADQDEDIDEELGKQWWTYERALLASEGLE</sequence>
<dbReference type="GO" id="GO:0005739">
    <property type="term" value="C:mitochondrion"/>
    <property type="evidence" value="ECO:0007669"/>
    <property type="project" value="TreeGrafter"/>
</dbReference>
<evidence type="ECO:0000256" key="2">
    <source>
        <dbReference type="ARBA" id="ARBA00022679"/>
    </source>
</evidence>
<accession>A0A9W9BWF3</accession>
<comment type="similarity">
    <text evidence="1">Belongs to the hexokinase family.</text>
</comment>
<keyword evidence="3" id="KW-0547">Nucleotide-binding</keyword>
<dbReference type="GO" id="GO:0004340">
    <property type="term" value="F:glucokinase activity"/>
    <property type="evidence" value="ECO:0007669"/>
    <property type="project" value="TreeGrafter"/>
</dbReference>
<feature type="domain" description="Hexokinase N-terminal" evidence="7">
    <location>
        <begin position="18"/>
        <end position="246"/>
    </location>
</feature>